<organism evidence="2 3">
    <name type="scientific">Pelotalea chapellei</name>
    <dbReference type="NCBI Taxonomy" id="44671"/>
    <lineage>
        <taxon>Bacteria</taxon>
        <taxon>Pseudomonadati</taxon>
        <taxon>Thermodesulfobacteriota</taxon>
        <taxon>Desulfuromonadia</taxon>
        <taxon>Geobacterales</taxon>
        <taxon>Geobacteraceae</taxon>
        <taxon>Pelotalea</taxon>
    </lineage>
</organism>
<dbReference type="Gene3D" id="3.10.450.50">
    <property type="match status" value="1"/>
</dbReference>
<keyword evidence="3" id="KW-1185">Reference proteome</keyword>
<dbReference type="InterPro" id="IPR027843">
    <property type="entry name" value="DUF4440"/>
</dbReference>
<comment type="caution">
    <text evidence="2">The sequence shown here is derived from an EMBL/GenBank/DDBJ whole genome shotgun (WGS) entry which is preliminary data.</text>
</comment>
<dbReference type="Pfam" id="PF14534">
    <property type="entry name" value="DUF4440"/>
    <property type="match status" value="1"/>
</dbReference>
<accession>A0ABS5UAH7</accession>
<evidence type="ECO:0000313" key="2">
    <source>
        <dbReference type="EMBL" id="MBT1072638.1"/>
    </source>
</evidence>
<dbReference type="SUPFAM" id="SSF54427">
    <property type="entry name" value="NTF2-like"/>
    <property type="match status" value="1"/>
</dbReference>
<evidence type="ECO:0000259" key="1">
    <source>
        <dbReference type="Pfam" id="PF14534"/>
    </source>
</evidence>
<sequence length="106" mass="11377">MQVLQVRSQALNGRDLPLYLSVVSPAYRDKGKDIAALTAGVAAGFKSRTVAYQAGHRTVSVSGNRAEVKGTYRMKVTVGGREMVLDGEETIILSREAGVWKIIAGL</sequence>
<protein>
    <submittedName>
        <fullName evidence="2">DUF4440 domain-containing protein</fullName>
    </submittedName>
</protein>
<dbReference type="InterPro" id="IPR032710">
    <property type="entry name" value="NTF2-like_dom_sf"/>
</dbReference>
<evidence type="ECO:0000313" key="3">
    <source>
        <dbReference type="Proteomes" id="UP000784128"/>
    </source>
</evidence>
<feature type="domain" description="DUF4440" evidence="1">
    <location>
        <begin position="29"/>
        <end position="102"/>
    </location>
</feature>
<proteinExistence type="predicted"/>
<gene>
    <name evidence="2" type="ORF">KJB30_12640</name>
</gene>
<dbReference type="EMBL" id="JAHDYS010000011">
    <property type="protein sequence ID" value="MBT1072638.1"/>
    <property type="molecule type" value="Genomic_DNA"/>
</dbReference>
<dbReference type="Proteomes" id="UP000784128">
    <property type="component" value="Unassembled WGS sequence"/>
</dbReference>
<reference evidence="2 3" key="1">
    <citation type="submission" date="2021-05" db="EMBL/GenBank/DDBJ databases">
        <title>The draft genome of Geobacter chapellei DSM 13688.</title>
        <authorList>
            <person name="Xu Z."/>
            <person name="Masuda Y."/>
            <person name="Itoh H."/>
            <person name="Senoo K."/>
        </authorList>
    </citation>
    <scope>NUCLEOTIDE SEQUENCE [LARGE SCALE GENOMIC DNA]</scope>
    <source>
        <strain evidence="2 3">DSM 13688</strain>
    </source>
</reference>
<name>A0ABS5UAH7_9BACT</name>